<feature type="non-terminal residue" evidence="7">
    <location>
        <position position="221"/>
    </location>
</feature>
<dbReference type="Pfam" id="PF04505">
    <property type="entry name" value="CD225"/>
    <property type="match status" value="1"/>
</dbReference>
<dbReference type="GO" id="GO:0016020">
    <property type="term" value="C:membrane"/>
    <property type="evidence" value="ECO:0007669"/>
    <property type="project" value="UniProtKB-SubCell"/>
</dbReference>
<dbReference type="PANTHER" id="PTHR14948">
    <property type="entry name" value="NG5"/>
    <property type="match status" value="1"/>
</dbReference>
<evidence type="ECO:0000256" key="3">
    <source>
        <dbReference type="ARBA" id="ARBA00022692"/>
    </source>
</evidence>
<sequence>MLKVKHLRCVIQLTIAFSEVKHGSHKKALEFRGYDSIKAYCDQTINKHLVSIIRNITNSGQEAEYSNYSQIPLNEHRSQQYLPAEVHPDETYTSSIYHKEDGDKQPSPTLLDNQHFAKPELYSEGDQPPPYTSVEQICVVTDTSQTYKNVPVLTKMKDIDEPPAPGSNYRWLAFLCLCCSVIPGGIAFAYATKANKARARGDYDAARKYNRWALIWIVSSF</sequence>
<evidence type="ECO:0000256" key="6">
    <source>
        <dbReference type="SAM" id="Phobius"/>
    </source>
</evidence>
<dbReference type="InterPro" id="IPR051423">
    <property type="entry name" value="CD225/Dispanin"/>
</dbReference>
<keyword evidence="3 6" id="KW-0812">Transmembrane</keyword>
<protein>
    <submittedName>
        <fullName evidence="7">Uncharacterized protein</fullName>
    </submittedName>
</protein>
<accession>A0A8B6DGH3</accession>
<evidence type="ECO:0000256" key="2">
    <source>
        <dbReference type="ARBA" id="ARBA00006843"/>
    </source>
</evidence>
<dbReference type="InterPro" id="IPR007593">
    <property type="entry name" value="CD225/Dispanin_fam"/>
</dbReference>
<comment type="caution">
    <text evidence="7">The sequence shown here is derived from an EMBL/GenBank/DDBJ whole genome shotgun (WGS) entry which is preliminary data.</text>
</comment>
<comment type="subcellular location">
    <subcellularLocation>
        <location evidence="1">Membrane</location>
    </subcellularLocation>
</comment>
<keyword evidence="8" id="KW-1185">Reference proteome</keyword>
<dbReference type="EMBL" id="UYJE01003429">
    <property type="protein sequence ID" value="VDI19272.1"/>
    <property type="molecule type" value="Genomic_DNA"/>
</dbReference>
<feature type="transmembrane region" description="Helical" evidence="6">
    <location>
        <begin position="171"/>
        <end position="191"/>
    </location>
</feature>
<name>A0A8B6DGH3_MYTGA</name>
<dbReference type="OrthoDB" id="10515929at2759"/>
<evidence type="ECO:0000256" key="4">
    <source>
        <dbReference type="ARBA" id="ARBA00022989"/>
    </source>
</evidence>
<proteinExistence type="inferred from homology"/>
<reference evidence="7" key="1">
    <citation type="submission" date="2018-11" db="EMBL/GenBank/DDBJ databases">
        <authorList>
            <person name="Alioto T."/>
            <person name="Alioto T."/>
        </authorList>
    </citation>
    <scope>NUCLEOTIDE SEQUENCE</scope>
</reference>
<dbReference type="AlphaFoldDB" id="A0A8B6DGH3"/>
<evidence type="ECO:0000313" key="8">
    <source>
        <dbReference type="Proteomes" id="UP000596742"/>
    </source>
</evidence>
<evidence type="ECO:0000256" key="1">
    <source>
        <dbReference type="ARBA" id="ARBA00004370"/>
    </source>
</evidence>
<keyword evidence="5 6" id="KW-0472">Membrane</keyword>
<evidence type="ECO:0000256" key="5">
    <source>
        <dbReference type="ARBA" id="ARBA00023136"/>
    </source>
</evidence>
<organism evidence="7 8">
    <name type="scientific">Mytilus galloprovincialis</name>
    <name type="common">Mediterranean mussel</name>
    <dbReference type="NCBI Taxonomy" id="29158"/>
    <lineage>
        <taxon>Eukaryota</taxon>
        <taxon>Metazoa</taxon>
        <taxon>Spiralia</taxon>
        <taxon>Lophotrochozoa</taxon>
        <taxon>Mollusca</taxon>
        <taxon>Bivalvia</taxon>
        <taxon>Autobranchia</taxon>
        <taxon>Pteriomorphia</taxon>
        <taxon>Mytilida</taxon>
        <taxon>Mytiloidea</taxon>
        <taxon>Mytilidae</taxon>
        <taxon>Mytilinae</taxon>
        <taxon>Mytilus</taxon>
    </lineage>
</organism>
<dbReference type="PANTHER" id="PTHR14948:SF25">
    <property type="entry name" value="DUF4190 DOMAIN-CONTAINING PROTEIN"/>
    <property type="match status" value="1"/>
</dbReference>
<gene>
    <name evidence="7" type="ORF">MGAL_10B040424</name>
</gene>
<evidence type="ECO:0000313" key="7">
    <source>
        <dbReference type="EMBL" id="VDI19272.1"/>
    </source>
</evidence>
<dbReference type="Proteomes" id="UP000596742">
    <property type="component" value="Unassembled WGS sequence"/>
</dbReference>
<comment type="similarity">
    <text evidence="2">Belongs to the CD225/Dispanin family.</text>
</comment>
<keyword evidence="4 6" id="KW-1133">Transmembrane helix</keyword>